<dbReference type="PANTHER" id="PTHR11078">
    <property type="entry name" value="N UTILIZATION SUBSTANCE PROTEIN B-RELATED"/>
    <property type="match status" value="1"/>
</dbReference>
<dbReference type="Pfam" id="PF01029">
    <property type="entry name" value="NusB"/>
    <property type="match status" value="1"/>
</dbReference>
<keyword evidence="4 6" id="KW-0805">Transcription regulation</keyword>
<dbReference type="GO" id="GO:0005829">
    <property type="term" value="C:cytosol"/>
    <property type="evidence" value="ECO:0007669"/>
    <property type="project" value="TreeGrafter"/>
</dbReference>
<keyword evidence="2 6" id="KW-0889">Transcription antitermination</keyword>
<keyword evidence="3 6" id="KW-0694">RNA-binding</keyword>
<evidence type="ECO:0000256" key="1">
    <source>
        <dbReference type="ARBA" id="ARBA00005952"/>
    </source>
</evidence>
<evidence type="ECO:0000256" key="6">
    <source>
        <dbReference type="HAMAP-Rule" id="MF_00073"/>
    </source>
</evidence>
<dbReference type="SUPFAM" id="SSF48013">
    <property type="entry name" value="NusB-like"/>
    <property type="match status" value="1"/>
</dbReference>
<dbReference type="AlphaFoldDB" id="A0A0A2TNS4"/>
<dbReference type="Gene3D" id="1.10.940.10">
    <property type="entry name" value="NusB-like"/>
    <property type="match status" value="1"/>
</dbReference>
<dbReference type="Proteomes" id="UP000030147">
    <property type="component" value="Unassembled WGS sequence"/>
</dbReference>
<accession>A0A0A2TNS4</accession>
<dbReference type="STRING" id="1385514.N782_02110"/>
<dbReference type="InterPro" id="IPR035926">
    <property type="entry name" value="NusB-like_sf"/>
</dbReference>
<proteinExistence type="inferred from homology"/>
<evidence type="ECO:0000313" key="8">
    <source>
        <dbReference type="EMBL" id="KGP70985.1"/>
    </source>
</evidence>
<dbReference type="HAMAP" id="MF_00073">
    <property type="entry name" value="NusB"/>
    <property type="match status" value="1"/>
</dbReference>
<comment type="caution">
    <text evidence="8">The sequence shown here is derived from an EMBL/GenBank/DDBJ whole genome shotgun (WGS) entry which is preliminary data.</text>
</comment>
<dbReference type="EMBL" id="AVBF01000093">
    <property type="protein sequence ID" value="KGP70985.1"/>
    <property type="molecule type" value="Genomic_DNA"/>
</dbReference>
<dbReference type="GO" id="GO:0031564">
    <property type="term" value="P:transcription antitermination"/>
    <property type="evidence" value="ECO:0007669"/>
    <property type="project" value="UniProtKB-KW"/>
</dbReference>
<evidence type="ECO:0000256" key="3">
    <source>
        <dbReference type="ARBA" id="ARBA00022884"/>
    </source>
</evidence>
<evidence type="ECO:0000256" key="2">
    <source>
        <dbReference type="ARBA" id="ARBA00022814"/>
    </source>
</evidence>
<dbReference type="InterPro" id="IPR011605">
    <property type="entry name" value="NusB_fam"/>
</dbReference>
<dbReference type="GO" id="GO:0006353">
    <property type="term" value="P:DNA-templated transcription termination"/>
    <property type="evidence" value="ECO:0007669"/>
    <property type="project" value="UniProtKB-UniRule"/>
</dbReference>
<sequence>MNRHTAREKAFQAIFQMDINEMSAEEAIQNVMEDEDQPVHDAFVNQLVYGVYENKEVIDQKITDNLEKWSFNRIASVEKTLLRMAVYEMDFVEDIPMKVTLNEAIELAKVFGDDKSGSFINGVLKKMID</sequence>
<feature type="domain" description="NusB/RsmB/TIM44" evidence="7">
    <location>
        <begin position="4"/>
        <end position="128"/>
    </location>
</feature>
<dbReference type="OrthoDB" id="9811381at2"/>
<comment type="function">
    <text evidence="6">Involved in transcription antitermination. Required for transcription of ribosomal RNA (rRNA) genes. Binds specifically to the boxA antiterminator sequence of the ribosomal RNA (rrn) operons.</text>
</comment>
<protein>
    <recommendedName>
        <fullName evidence="6">Transcription antitermination protein NusB</fullName>
    </recommendedName>
    <alternativeName>
        <fullName evidence="6">Antitermination factor NusB</fullName>
    </alternativeName>
</protein>
<dbReference type="GO" id="GO:0003723">
    <property type="term" value="F:RNA binding"/>
    <property type="evidence" value="ECO:0007669"/>
    <property type="project" value="UniProtKB-UniRule"/>
</dbReference>
<comment type="similarity">
    <text evidence="1 6">Belongs to the NusB family.</text>
</comment>
<dbReference type="NCBIfam" id="TIGR01951">
    <property type="entry name" value="nusB"/>
    <property type="match status" value="1"/>
</dbReference>
<dbReference type="InterPro" id="IPR006027">
    <property type="entry name" value="NusB_RsmB_TIM44"/>
</dbReference>
<dbReference type="PANTHER" id="PTHR11078:SF3">
    <property type="entry name" value="ANTITERMINATION NUSB DOMAIN-CONTAINING PROTEIN"/>
    <property type="match status" value="1"/>
</dbReference>
<evidence type="ECO:0000256" key="5">
    <source>
        <dbReference type="ARBA" id="ARBA00023163"/>
    </source>
</evidence>
<dbReference type="RefSeq" id="WP_036824253.1">
    <property type="nucleotide sequence ID" value="NZ_AVBF01000093.1"/>
</dbReference>
<gene>
    <name evidence="6" type="primary">nusB</name>
    <name evidence="8" type="ORF">N782_02110</name>
</gene>
<organism evidence="8 9">
    <name type="scientific">Pontibacillus yanchengensis Y32</name>
    <dbReference type="NCBI Taxonomy" id="1385514"/>
    <lineage>
        <taxon>Bacteria</taxon>
        <taxon>Bacillati</taxon>
        <taxon>Bacillota</taxon>
        <taxon>Bacilli</taxon>
        <taxon>Bacillales</taxon>
        <taxon>Bacillaceae</taxon>
        <taxon>Pontibacillus</taxon>
    </lineage>
</organism>
<evidence type="ECO:0000259" key="7">
    <source>
        <dbReference type="Pfam" id="PF01029"/>
    </source>
</evidence>
<dbReference type="eggNOG" id="COG0781">
    <property type="taxonomic scope" value="Bacteria"/>
</dbReference>
<reference evidence="8 9" key="1">
    <citation type="journal article" date="2015" name="Stand. Genomic Sci.">
        <title>High quality draft genome sequence of the moderately halophilic bacterium Pontibacillus yanchengensis Y32(T) and comparison among Pontibacillus genomes.</title>
        <authorList>
            <person name="Huang J."/>
            <person name="Qiao Z.X."/>
            <person name="Tang J.W."/>
            <person name="Wang G."/>
        </authorList>
    </citation>
    <scope>NUCLEOTIDE SEQUENCE [LARGE SCALE GENOMIC DNA]</scope>
    <source>
        <strain evidence="8 9">Y32</strain>
    </source>
</reference>
<evidence type="ECO:0000256" key="4">
    <source>
        <dbReference type="ARBA" id="ARBA00023015"/>
    </source>
</evidence>
<dbReference type="CDD" id="cd00619">
    <property type="entry name" value="Terminator_NusB"/>
    <property type="match status" value="1"/>
</dbReference>
<keyword evidence="5 6" id="KW-0804">Transcription</keyword>
<keyword evidence="9" id="KW-1185">Reference proteome</keyword>
<evidence type="ECO:0000313" key="9">
    <source>
        <dbReference type="Proteomes" id="UP000030147"/>
    </source>
</evidence>
<name>A0A0A2TNS4_9BACI</name>